<proteinExistence type="predicted"/>
<dbReference type="AlphaFoldDB" id="A0A6G1IMC7"/>
<dbReference type="EMBL" id="MU005606">
    <property type="protein sequence ID" value="KAF2679101.1"/>
    <property type="molecule type" value="Genomic_DNA"/>
</dbReference>
<reference evidence="2" key="1">
    <citation type="journal article" date="2020" name="Stud. Mycol.">
        <title>101 Dothideomycetes genomes: a test case for predicting lifestyles and emergence of pathogens.</title>
        <authorList>
            <person name="Haridas S."/>
            <person name="Albert R."/>
            <person name="Binder M."/>
            <person name="Bloem J."/>
            <person name="Labutti K."/>
            <person name="Salamov A."/>
            <person name="Andreopoulos B."/>
            <person name="Baker S."/>
            <person name="Barry K."/>
            <person name="Bills G."/>
            <person name="Bluhm B."/>
            <person name="Cannon C."/>
            <person name="Castanera R."/>
            <person name="Culley D."/>
            <person name="Daum C."/>
            <person name="Ezra D."/>
            <person name="Gonzalez J."/>
            <person name="Henrissat B."/>
            <person name="Kuo A."/>
            <person name="Liang C."/>
            <person name="Lipzen A."/>
            <person name="Lutzoni F."/>
            <person name="Magnuson J."/>
            <person name="Mondo S."/>
            <person name="Nolan M."/>
            <person name="Ohm R."/>
            <person name="Pangilinan J."/>
            <person name="Park H.-J."/>
            <person name="Ramirez L."/>
            <person name="Alfaro M."/>
            <person name="Sun H."/>
            <person name="Tritt A."/>
            <person name="Yoshinaga Y."/>
            <person name="Zwiers L.-H."/>
            <person name="Turgeon B."/>
            <person name="Goodwin S."/>
            <person name="Spatafora J."/>
            <person name="Crous P."/>
            <person name="Grigoriev I."/>
        </authorList>
    </citation>
    <scope>NUCLEOTIDE SEQUENCE</scope>
    <source>
        <strain evidence="2">CBS 122367</strain>
    </source>
</reference>
<keyword evidence="3" id="KW-1185">Reference proteome</keyword>
<feature type="compositionally biased region" description="Low complexity" evidence="1">
    <location>
        <begin position="224"/>
        <end position="238"/>
    </location>
</feature>
<feature type="compositionally biased region" description="Pro residues" evidence="1">
    <location>
        <begin position="189"/>
        <end position="215"/>
    </location>
</feature>
<evidence type="ECO:0000256" key="1">
    <source>
        <dbReference type="SAM" id="MobiDB-lite"/>
    </source>
</evidence>
<feature type="region of interest" description="Disordered" evidence="1">
    <location>
        <begin position="1"/>
        <end position="125"/>
    </location>
</feature>
<feature type="compositionally biased region" description="Polar residues" evidence="1">
    <location>
        <begin position="1"/>
        <end position="13"/>
    </location>
</feature>
<accession>A0A6G1IMC7</accession>
<evidence type="ECO:0000313" key="3">
    <source>
        <dbReference type="Proteomes" id="UP000799291"/>
    </source>
</evidence>
<feature type="region of interest" description="Disordered" evidence="1">
    <location>
        <begin position="290"/>
        <end position="376"/>
    </location>
</feature>
<protein>
    <submittedName>
        <fullName evidence="2">Uncharacterized protein</fullName>
    </submittedName>
</protein>
<feature type="compositionally biased region" description="Polar residues" evidence="1">
    <location>
        <begin position="99"/>
        <end position="115"/>
    </location>
</feature>
<feature type="compositionally biased region" description="Pro residues" evidence="1">
    <location>
        <begin position="165"/>
        <end position="174"/>
    </location>
</feature>
<feature type="region of interest" description="Disordered" evidence="1">
    <location>
        <begin position="165"/>
        <end position="254"/>
    </location>
</feature>
<sequence>MMSQPLPSRSPSLTDKWDSVFNPNLPTDKQDSVFNTNPQATESPTTENPNVPQEDQQPPRTSIQPSFQPSLAPVPFLNPDATPYLPTSGVSYSWPKAGATSSFPANGAPSRNTHASDMPLANLEDLPPFLPLAPLQAQTRISWTPVPPQTPVPWTLEPLQTPVFWPPAAPPVQPSPYAHTEPSQRAHPNSPPGFAPHPNPPPGFAPYPNFAPPPSLDVQPIAAPPTLGHPPGLGTRPGARPPFFPPPPALGAGPNVIRPSIFPAYPAPAPACLPNLSAVTSTSLAALPRHVNGTSGLPANNRTTRTSTSSGNSSGEAASKYGNSVLKNRVKPRAASGEDEGNGGRDGDRDGGNVREKPTRQPIGGPHADELILDGRSNFARRRWDCGLERLKKEMDGEGKECGN</sequence>
<dbReference type="Proteomes" id="UP000799291">
    <property type="component" value="Unassembled WGS sequence"/>
</dbReference>
<feature type="compositionally biased region" description="Low complexity" evidence="1">
    <location>
        <begin position="300"/>
        <end position="315"/>
    </location>
</feature>
<name>A0A6G1IMC7_9PLEO</name>
<gene>
    <name evidence="2" type="ORF">K458DRAFT_120369</name>
</gene>
<feature type="compositionally biased region" description="Polar residues" evidence="1">
    <location>
        <begin position="21"/>
        <end position="69"/>
    </location>
</feature>
<evidence type="ECO:0000313" key="2">
    <source>
        <dbReference type="EMBL" id="KAF2679101.1"/>
    </source>
</evidence>
<organism evidence="2 3">
    <name type="scientific">Lentithecium fluviatile CBS 122367</name>
    <dbReference type="NCBI Taxonomy" id="1168545"/>
    <lineage>
        <taxon>Eukaryota</taxon>
        <taxon>Fungi</taxon>
        <taxon>Dikarya</taxon>
        <taxon>Ascomycota</taxon>
        <taxon>Pezizomycotina</taxon>
        <taxon>Dothideomycetes</taxon>
        <taxon>Pleosporomycetidae</taxon>
        <taxon>Pleosporales</taxon>
        <taxon>Massarineae</taxon>
        <taxon>Lentitheciaceae</taxon>
        <taxon>Lentithecium</taxon>
    </lineage>
</organism>
<feature type="compositionally biased region" description="Basic and acidic residues" evidence="1">
    <location>
        <begin position="342"/>
        <end position="359"/>
    </location>
</feature>
<feature type="compositionally biased region" description="Pro residues" evidence="1">
    <location>
        <begin position="239"/>
        <end position="249"/>
    </location>
</feature>